<comment type="similarity">
    <text evidence="1">Belongs to the aldehyde dehydrogenase family.</text>
</comment>
<dbReference type="InterPro" id="IPR016161">
    <property type="entry name" value="Ald_DH/histidinol_DH"/>
</dbReference>
<dbReference type="RefSeq" id="WP_006982345.1">
    <property type="nucleotide sequence ID" value="NZ_ABVL01000019.1"/>
</dbReference>
<accession>B4D7Y4</accession>
<dbReference type="InterPro" id="IPR015590">
    <property type="entry name" value="Aldehyde_DH_dom"/>
</dbReference>
<evidence type="ECO:0000259" key="3">
    <source>
        <dbReference type="Pfam" id="PF00171"/>
    </source>
</evidence>
<dbReference type="GO" id="GO:0008911">
    <property type="term" value="F:lactaldehyde dehydrogenase (NAD+) activity"/>
    <property type="evidence" value="ECO:0007669"/>
    <property type="project" value="TreeGrafter"/>
</dbReference>
<dbReference type="EMBL" id="ABVL01000019">
    <property type="protein sequence ID" value="EDY17507.1"/>
    <property type="molecule type" value="Genomic_DNA"/>
</dbReference>
<name>B4D7Y4_9BACT</name>
<feature type="domain" description="Aldehyde dehydrogenase" evidence="3">
    <location>
        <begin position="15"/>
        <end position="471"/>
    </location>
</feature>
<dbReference type="PANTHER" id="PTHR42991:SF1">
    <property type="entry name" value="ALDEHYDE DEHYDROGENASE"/>
    <property type="match status" value="1"/>
</dbReference>
<dbReference type="CDD" id="cd07147">
    <property type="entry name" value="ALDH_F21_RNP123"/>
    <property type="match status" value="1"/>
</dbReference>
<comment type="caution">
    <text evidence="4">The sequence shown here is derived from an EMBL/GenBank/DDBJ whole genome shotgun (WGS) entry which is preliminary data.</text>
</comment>
<dbReference type="InParanoid" id="B4D7Y4"/>
<dbReference type="FunFam" id="3.40.605.10:FF:000007">
    <property type="entry name" value="NAD/NADP-dependent betaine aldehyde dehydrogenase"/>
    <property type="match status" value="1"/>
</dbReference>
<dbReference type="Gene3D" id="3.40.309.10">
    <property type="entry name" value="Aldehyde Dehydrogenase, Chain A, domain 2"/>
    <property type="match status" value="1"/>
</dbReference>
<dbReference type="InterPro" id="IPR051020">
    <property type="entry name" value="ALDH-related_metabolic_enz"/>
</dbReference>
<keyword evidence="5" id="KW-1185">Reference proteome</keyword>
<gene>
    <name evidence="4" type="ORF">CfE428DRAFT_5024</name>
</gene>
<dbReference type="Gene3D" id="3.40.605.10">
    <property type="entry name" value="Aldehyde Dehydrogenase, Chain A, domain 1"/>
    <property type="match status" value="1"/>
</dbReference>
<dbReference type="eggNOG" id="COG1012">
    <property type="taxonomic scope" value="Bacteria"/>
</dbReference>
<reference evidence="4 5" key="1">
    <citation type="journal article" date="2011" name="J. Bacteriol.">
        <title>Genome sequence of Chthoniobacter flavus Ellin428, an aerobic heterotrophic soil bacterium.</title>
        <authorList>
            <person name="Kant R."/>
            <person name="van Passel M.W."/>
            <person name="Palva A."/>
            <person name="Lucas S."/>
            <person name="Lapidus A."/>
            <person name="Glavina Del Rio T."/>
            <person name="Dalin E."/>
            <person name="Tice H."/>
            <person name="Bruce D."/>
            <person name="Goodwin L."/>
            <person name="Pitluck S."/>
            <person name="Larimer F.W."/>
            <person name="Land M.L."/>
            <person name="Hauser L."/>
            <person name="Sangwan P."/>
            <person name="de Vos W.M."/>
            <person name="Janssen P.H."/>
            <person name="Smidt H."/>
        </authorList>
    </citation>
    <scope>NUCLEOTIDE SEQUENCE [LARGE SCALE GENOMIC DNA]</scope>
    <source>
        <strain evidence="4 5">Ellin428</strain>
    </source>
</reference>
<keyword evidence="2" id="KW-0560">Oxidoreductase</keyword>
<organism evidence="4 5">
    <name type="scientific">Chthoniobacter flavus Ellin428</name>
    <dbReference type="NCBI Taxonomy" id="497964"/>
    <lineage>
        <taxon>Bacteria</taxon>
        <taxon>Pseudomonadati</taxon>
        <taxon>Verrucomicrobiota</taxon>
        <taxon>Spartobacteria</taxon>
        <taxon>Chthoniobacterales</taxon>
        <taxon>Chthoniobacteraceae</taxon>
        <taxon>Chthoniobacter</taxon>
    </lineage>
</organism>
<evidence type="ECO:0000256" key="2">
    <source>
        <dbReference type="ARBA" id="ARBA00023002"/>
    </source>
</evidence>
<dbReference type="InterPro" id="IPR016163">
    <property type="entry name" value="Ald_DH_C"/>
</dbReference>
<evidence type="ECO:0000313" key="4">
    <source>
        <dbReference type="EMBL" id="EDY17507.1"/>
    </source>
</evidence>
<dbReference type="PANTHER" id="PTHR42991">
    <property type="entry name" value="ALDEHYDE DEHYDROGENASE"/>
    <property type="match status" value="1"/>
</dbReference>
<dbReference type="Proteomes" id="UP000005824">
    <property type="component" value="Unassembled WGS sequence"/>
</dbReference>
<dbReference type="SUPFAM" id="SSF53720">
    <property type="entry name" value="ALDH-like"/>
    <property type="match status" value="1"/>
</dbReference>
<dbReference type="STRING" id="497964.CfE428DRAFT_5024"/>
<dbReference type="Pfam" id="PF00171">
    <property type="entry name" value="Aldedh"/>
    <property type="match status" value="1"/>
</dbReference>
<protein>
    <submittedName>
        <fullName evidence="4">Aldehyde Dehydrogenase</fullName>
    </submittedName>
</protein>
<dbReference type="AlphaFoldDB" id="B4D7Y4"/>
<proteinExistence type="inferred from homology"/>
<sequence length="477" mass="51085">MKTGNCPRLLIGADWVTTESQISVVNPFTGEAFAQVPLGGAREVERAIATAHETFPKVRKTPAHRRAALLQAVARGIEQRQSEFVNTMVAEAGKPVTLAEAEVARAQVTFLAAAEEARRQHGELLDMDAFASGDGHFGLARRFPMGVIGAITPFNYPLNLVAHKVAPCLATGNTMVLKPATKTPLCALLLAEILVEAGMPPGQVNFVTCTTADSATLLKDDRVKKITFTGSPAVGWKLKEQCGKKHITLELGGNAGVILHEDANLDTAIPAVAAGGFGYAGQSCISVQRVIIHESRYEEVKSRLVSYVREKIKTGDPRDRATVVGPMITPDALKGICEKVDAALDAGAKLVCGGEIHGPCLEATVLEDVKPAMELCAQEAFAPLVTLHRYREFAEALEMVNASDFGLQAGVFTQNLPLALQAFDVLDVGGVLINQVPTFRVDNMPYGGIKDSGFGREGLRYAMEEMTELKSLIIKQG</sequence>
<evidence type="ECO:0000313" key="5">
    <source>
        <dbReference type="Proteomes" id="UP000005824"/>
    </source>
</evidence>
<evidence type="ECO:0000256" key="1">
    <source>
        <dbReference type="ARBA" id="ARBA00009986"/>
    </source>
</evidence>
<dbReference type="InterPro" id="IPR016162">
    <property type="entry name" value="Ald_DH_N"/>
</dbReference>